<organism evidence="1 2">
    <name type="scientific">Actinomadura yumaensis</name>
    <dbReference type="NCBI Taxonomy" id="111807"/>
    <lineage>
        <taxon>Bacteria</taxon>
        <taxon>Bacillati</taxon>
        <taxon>Actinomycetota</taxon>
        <taxon>Actinomycetes</taxon>
        <taxon>Streptosporangiales</taxon>
        <taxon>Thermomonosporaceae</taxon>
        <taxon>Actinomadura</taxon>
    </lineage>
</organism>
<sequence>MIRELELSPPEKQIDPAGIKLHGEAVKGYVVTKIEQAENKINGDGVYNLEGGDFSVTLSPMALAYPIATQFAFENIDALKKEAQEMAGKLGTTALTYQKAEEANL</sequence>
<dbReference type="Proteomes" id="UP001596380">
    <property type="component" value="Unassembled WGS sequence"/>
</dbReference>
<accession>A0ABW2CKP8</accession>
<evidence type="ECO:0000313" key="1">
    <source>
        <dbReference type="EMBL" id="MFC6882348.1"/>
    </source>
</evidence>
<reference evidence="2" key="1">
    <citation type="journal article" date="2019" name="Int. J. Syst. Evol. Microbiol.">
        <title>The Global Catalogue of Microorganisms (GCM) 10K type strain sequencing project: providing services to taxonomists for standard genome sequencing and annotation.</title>
        <authorList>
            <consortium name="The Broad Institute Genomics Platform"/>
            <consortium name="The Broad Institute Genome Sequencing Center for Infectious Disease"/>
            <person name="Wu L."/>
            <person name="Ma J."/>
        </authorList>
    </citation>
    <scope>NUCLEOTIDE SEQUENCE [LARGE SCALE GENOMIC DNA]</scope>
    <source>
        <strain evidence="2">JCM 3369</strain>
    </source>
</reference>
<dbReference type="EMBL" id="JBHSXS010000012">
    <property type="protein sequence ID" value="MFC6882348.1"/>
    <property type="molecule type" value="Genomic_DNA"/>
</dbReference>
<comment type="caution">
    <text evidence="1">The sequence shown here is derived from an EMBL/GenBank/DDBJ whole genome shotgun (WGS) entry which is preliminary data.</text>
</comment>
<name>A0ABW2CKP8_9ACTN</name>
<keyword evidence="2" id="KW-1185">Reference proteome</keyword>
<dbReference type="RefSeq" id="WP_160822583.1">
    <property type="nucleotide sequence ID" value="NZ_JBHSXE010000001.1"/>
</dbReference>
<gene>
    <name evidence="1" type="ORF">ACFQKB_21515</name>
</gene>
<proteinExistence type="predicted"/>
<evidence type="ECO:0000313" key="2">
    <source>
        <dbReference type="Proteomes" id="UP001596380"/>
    </source>
</evidence>
<protein>
    <submittedName>
        <fullName evidence="1">Uncharacterized protein</fullName>
    </submittedName>
</protein>